<dbReference type="Gene3D" id="3.40.50.720">
    <property type="entry name" value="NAD(P)-binding Rossmann-like Domain"/>
    <property type="match status" value="1"/>
</dbReference>
<dbReference type="PANTHER" id="PTHR12126:SF11">
    <property type="entry name" value="NADH DEHYDROGENASE [UBIQUINONE] 1 ALPHA SUBCOMPLEX SUBUNIT 9, MITOCHONDRIAL"/>
    <property type="match status" value="1"/>
</dbReference>
<dbReference type="InterPro" id="IPR036291">
    <property type="entry name" value="NAD(P)-bd_dom_sf"/>
</dbReference>
<dbReference type="SUPFAM" id="SSF51735">
    <property type="entry name" value="NAD(P)-binding Rossmann-fold domains"/>
    <property type="match status" value="1"/>
</dbReference>
<dbReference type="EMBL" id="CP095072">
    <property type="protein sequence ID" value="UOQ49777.1"/>
    <property type="molecule type" value="Genomic_DNA"/>
</dbReference>
<dbReference type="Proteomes" id="UP000831782">
    <property type="component" value="Chromosome"/>
</dbReference>
<dbReference type="RefSeq" id="WP_244722543.1">
    <property type="nucleotide sequence ID" value="NZ_CP095072.1"/>
</dbReference>
<protein>
    <submittedName>
        <fullName evidence="2">SDR family oxidoreductase</fullName>
    </submittedName>
</protein>
<evidence type="ECO:0000259" key="1">
    <source>
        <dbReference type="Pfam" id="PF13460"/>
    </source>
</evidence>
<dbReference type="CDD" id="cd05243">
    <property type="entry name" value="SDR_a5"/>
    <property type="match status" value="1"/>
</dbReference>
<keyword evidence="3" id="KW-1185">Reference proteome</keyword>
<evidence type="ECO:0000313" key="3">
    <source>
        <dbReference type="Proteomes" id="UP000831782"/>
    </source>
</evidence>
<dbReference type="InterPro" id="IPR051207">
    <property type="entry name" value="ComplexI_NDUFA9_subunit"/>
</dbReference>
<dbReference type="InterPro" id="IPR016040">
    <property type="entry name" value="NAD(P)-bd_dom"/>
</dbReference>
<evidence type="ECO:0000313" key="2">
    <source>
        <dbReference type="EMBL" id="UOQ49777.1"/>
    </source>
</evidence>
<dbReference type="Pfam" id="PF13460">
    <property type="entry name" value="NAD_binding_10"/>
    <property type="match status" value="1"/>
</dbReference>
<reference evidence="2 3" key="1">
    <citation type="submission" date="2022-04" db="EMBL/GenBank/DDBJ databases">
        <title>Gracilibacillus sp. isolated from saltern.</title>
        <authorList>
            <person name="Won M."/>
            <person name="Lee C.-M."/>
            <person name="Woen H.-Y."/>
            <person name="Kwon S.-W."/>
        </authorList>
    </citation>
    <scope>NUCLEOTIDE SEQUENCE [LARGE SCALE GENOMIC DNA]</scope>
    <source>
        <strain evidence="2 3">SSWR10-1</strain>
    </source>
</reference>
<sequence length="294" mass="33314">MERVLVAGATGYLGRYVVKALKQKGYYVKVLVRSQDKLNQEGGFSSPSIYEFVDDIAIGDVTRSQSIKDVCLDVDFVFSSVGITNQKSNLTFMDVDFNGNLNLLREAERSKIRRFMYINVHGADECSSTLIKAKQRFVNELKHSSIHHIIINPTGYYSDMTELLTMARKGKVFLFGNGLNKMNPIHGADLANVCVSAFSKENSILEVGGPHVYTYHEMAELALKVVNKKEKITTIPEWLVKISLPLLRIINKKQYNLFLFFFYMMTHDVVAKSSGNVDLKSYYESVMKKGYNNV</sequence>
<dbReference type="PANTHER" id="PTHR12126">
    <property type="entry name" value="NADH-UBIQUINONE OXIDOREDUCTASE 39 KDA SUBUNIT-RELATED"/>
    <property type="match status" value="1"/>
</dbReference>
<name>A0ABY4EZD8_9BACI</name>
<proteinExistence type="predicted"/>
<gene>
    <name evidence="2" type="ORF">MUN88_06790</name>
</gene>
<organism evidence="2 3">
    <name type="scientific">Gracilibacillus caseinilyticus</name>
    <dbReference type="NCBI Taxonomy" id="2932256"/>
    <lineage>
        <taxon>Bacteria</taxon>
        <taxon>Bacillati</taxon>
        <taxon>Bacillota</taxon>
        <taxon>Bacilli</taxon>
        <taxon>Bacillales</taxon>
        <taxon>Bacillaceae</taxon>
        <taxon>Gracilibacillus</taxon>
    </lineage>
</organism>
<accession>A0ABY4EZD8</accession>
<feature type="domain" description="NAD(P)-binding" evidence="1">
    <location>
        <begin position="8"/>
        <end position="199"/>
    </location>
</feature>